<gene>
    <name evidence="3" type="ORF">LIN78_04500</name>
</gene>
<dbReference type="Proteomes" id="UP001165395">
    <property type="component" value="Unassembled WGS sequence"/>
</dbReference>
<evidence type="ECO:0000313" key="3">
    <source>
        <dbReference type="EMBL" id="MCB6182809.1"/>
    </source>
</evidence>
<feature type="chain" id="PRO_5046387154" evidence="1">
    <location>
        <begin position="24"/>
        <end position="168"/>
    </location>
</feature>
<protein>
    <submittedName>
        <fullName evidence="3">DUF4189 domain-containing protein</fullName>
    </submittedName>
</protein>
<evidence type="ECO:0000259" key="2">
    <source>
        <dbReference type="Pfam" id="PF13827"/>
    </source>
</evidence>
<accession>A0ABS8D3Q7</accession>
<organism evidence="3 4">
    <name type="scientific">Leeia speluncae</name>
    <dbReference type="NCBI Taxonomy" id="2884804"/>
    <lineage>
        <taxon>Bacteria</taxon>
        <taxon>Pseudomonadati</taxon>
        <taxon>Pseudomonadota</taxon>
        <taxon>Betaproteobacteria</taxon>
        <taxon>Neisseriales</taxon>
        <taxon>Leeiaceae</taxon>
        <taxon>Leeia</taxon>
    </lineage>
</organism>
<dbReference type="RefSeq" id="WP_227178914.1">
    <property type="nucleotide sequence ID" value="NZ_JAJBZT010000002.1"/>
</dbReference>
<sequence>MKRCLRTLLLSSIALTMSLLVQADSSLCYQGGNYDASSGTCHYPDGSRAPHPGGNIINRNQNMPRDYFGAVAVDLQGGDRSFNSNNYRSASEAKQAALKGCGLPGCKVIIAYKNGCGTAAYSSDTHVVGGIGDSPEEAEQDALDKCEQTKNGGQCQIWGHYKTCSYYQ</sequence>
<comment type="caution">
    <text evidence="3">The sequence shown here is derived from an EMBL/GenBank/DDBJ whole genome shotgun (WGS) entry which is preliminary data.</text>
</comment>
<proteinExistence type="predicted"/>
<name>A0ABS8D3Q7_9NEIS</name>
<evidence type="ECO:0000313" key="4">
    <source>
        <dbReference type="Proteomes" id="UP001165395"/>
    </source>
</evidence>
<dbReference type="Pfam" id="PF13827">
    <property type="entry name" value="DUF4189"/>
    <property type="match status" value="1"/>
</dbReference>
<dbReference type="InterPro" id="IPR025240">
    <property type="entry name" value="DUF4189"/>
</dbReference>
<keyword evidence="1" id="KW-0732">Signal</keyword>
<evidence type="ECO:0000256" key="1">
    <source>
        <dbReference type="SAM" id="SignalP"/>
    </source>
</evidence>
<dbReference type="EMBL" id="JAJBZT010000002">
    <property type="protein sequence ID" value="MCB6182809.1"/>
    <property type="molecule type" value="Genomic_DNA"/>
</dbReference>
<feature type="signal peptide" evidence="1">
    <location>
        <begin position="1"/>
        <end position="23"/>
    </location>
</feature>
<reference evidence="3" key="1">
    <citation type="submission" date="2021-10" db="EMBL/GenBank/DDBJ databases">
        <title>The complete genome sequence of Leeia sp. TBRC 13508.</title>
        <authorList>
            <person name="Charoenyingcharoen P."/>
            <person name="Yukphan P."/>
        </authorList>
    </citation>
    <scope>NUCLEOTIDE SEQUENCE</scope>
    <source>
        <strain evidence="3">TBRC 13508</strain>
    </source>
</reference>
<keyword evidence="4" id="KW-1185">Reference proteome</keyword>
<feature type="domain" description="DUF4189" evidence="2">
    <location>
        <begin position="68"/>
        <end position="158"/>
    </location>
</feature>